<evidence type="ECO:0000313" key="6">
    <source>
        <dbReference type="EMBL" id="BBO66748.1"/>
    </source>
</evidence>
<evidence type="ECO:0000313" key="7">
    <source>
        <dbReference type="Proteomes" id="UP000427906"/>
    </source>
</evidence>
<dbReference type="CDD" id="cd02511">
    <property type="entry name" value="Beta4Glucosyltransferase"/>
    <property type="match status" value="1"/>
</dbReference>
<dbReference type="EMBL" id="AP021874">
    <property type="protein sequence ID" value="BBO66748.1"/>
    <property type="molecule type" value="Genomic_DNA"/>
</dbReference>
<dbReference type="Gene3D" id="1.25.40.10">
    <property type="entry name" value="Tetratricopeptide repeat domain"/>
    <property type="match status" value="3"/>
</dbReference>
<dbReference type="PROSITE" id="PS50293">
    <property type="entry name" value="TPR_REGION"/>
    <property type="match status" value="1"/>
</dbReference>
<accession>A0A5K7YC74</accession>
<feature type="domain" description="Glycosyltransferase 2-like" evidence="5">
    <location>
        <begin position="1153"/>
        <end position="1283"/>
    </location>
</feature>
<dbReference type="InterPro" id="IPR001173">
    <property type="entry name" value="Glyco_trans_2-like"/>
</dbReference>
<dbReference type="SUPFAM" id="SSF88713">
    <property type="entry name" value="Glycoside hydrolase/deacetylase"/>
    <property type="match status" value="1"/>
</dbReference>
<dbReference type="InterPro" id="IPR011990">
    <property type="entry name" value="TPR-like_helical_dom_sf"/>
</dbReference>
<organism evidence="6 7">
    <name type="scientific">Desulfosarcina alkanivorans</name>
    <dbReference type="NCBI Taxonomy" id="571177"/>
    <lineage>
        <taxon>Bacteria</taxon>
        <taxon>Pseudomonadati</taxon>
        <taxon>Thermodesulfobacteriota</taxon>
        <taxon>Desulfobacteria</taxon>
        <taxon>Desulfobacterales</taxon>
        <taxon>Desulfosarcinaceae</taxon>
        <taxon>Desulfosarcina</taxon>
    </lineage>
</organism>
<dbReference type="Pfam" id="PF13174">
    <property type="entry name" value="TPR_6"/>
    <property type="match status" value="1"/>
</dbReference>
<dbReference type="PANTHER" id="PTHR43630:SF2">
    <property type="entry name" value="GLYCOSYLTRANSFERASE"/>
    <property type="match status" value="1"/>
</dbReference>
<dbReference type="Pfam" id="PF13181">
    <property type="entry name" value="TPR_8"/>
    <property type="match status" value="1"/>
</dbReference>
<name>A0A5K7YC74_9BACT</name>
<sequence length="1526" mass="171932">MKVRIDHYPHGDLIIFHHLLETRSFDPRERLYRFIEPLEKCQIPFVLGVSPALINRTSDIHFLRSLKYCEIAMMGFSHGWHDFSANWYAIQDHQSAGGEFAQDDQTTVFEKLSRGVDILSEFKVDTFIAPFNVYNQFVLDALNRLGFKTVMGGAETVKYNMDKLDHGDLALDLCQPPFFNSSKNLLAHVHDAHKMKKTIGLQWIYEASADLDHWRKIAETIRQLNADADVFHGKTKNPESTRRTEAAVGQKILQPVNLPIAIVTETLNYVSGGVRCIVEVLNRLSRRGYQASCYVTNPDLRCEWLDTDFPILPVSEFHKFDGIAISPYSPTAEIVSRSNAAGKFYWVHSYEPKFPELTGRADEWRIMSEASYRYDNLQYFAVSTYVKMILDLIYRRKVLTPLVPGGVDTSLFKPDDKEGGQLKVMFLSREHRFRGGHEIIEALQTVHDNGINVNAYVMGAPVDMGGIPHEYHPPLPQKEFAALLGKMDVFVHASHFEGLPLPPLEAMACGCAVISTNVGASDYLLDGFNAIVVPPGRANRIADAVKLLAHDPDLRRRIQKQGLETVRSSYTWEHTTDRLLEALTEGISLRNSRPAPPRPEAPSGPVRRRRSTAGGRKPCRVSAIVSAYNSEKFIRGCLDDLESQTISDQLEIVVVNSGSQQNEEDIVRAYQERYPNITYLKTGHREPVYQAWNRAIRVAKGKYITNANTDDRHRRDAFEVMANVMDALPEIALVYADVIITEQENETFDQCTPSGSYHWRDFDRQSLLEGRCFIGPQPMWRKSVHDEYGFFDESYITSGDFEFWLRISQSHRFLHLPVQLGLYLNSPQSIEHRNRELQQKENRRLLALYRQAHEDAQIIRRRFGMSASLVEHRPAGNSMGADPDEPMPEKLIQRVQCHRRKEEYDLATTILSRAIKQNPGARILYDLLCDILLDTEQYDEVLTVVKQNRAGKWDRRALELSATALERAGRYAEARNVLDKAFLNGHRSACLLTLKGLVAHRDGDPDAAMACFRQAIHQDAAYGPAYANSGLMHIENGDAARGLILLEKAFLKTPCDLQVLTDYHTAVSASGDCQAAEPHFRKALGQNPDHKKLNYFYIDILIQQQKFQDAMAQIERAIATFGVGDGILGPAVNIRNKIGKSDLNRAPEHQRISLCMIVKDEENNLAGALLSAKGIADEMIVVDTGSGDHTRDIARIFGATVYDFVWNGNFADARNRALSMACGDWIFVLDADEQVSPRDHEAIKRLVGAKDNRMRSFSFATRNYVNDVGVEGWQANDGAYTEEAGTGWYPSTKVRLFPNLPSVRFENAVHEKVDESLERSAIAVLPSEIPIHHFGDLDADRTARKKRAYYQLGKTKLLTEGSQDALVEHAIQAGETGDFENAIALWSKVLAADPGYAKAYFNLGYAYIQLGQYRNARAASLKALEIDPDLKEASLNLSLCELRTGDVEQSIQILERFLQRFPDHPMAMGNLGVAYCTGGQKEKGKDYLNRVARMGFDSREFVARHAAEMRTAGRSDREAALLAAVA</sequence>
<dbReference type="PANTHER" id="PTHR43630">
    <property type="entry name" value="POLY-BETA-1,6-N-ACETYL-D-GLUCOSAMINE SYNTHASE"/>
    <property type="match status" value="1"/>
</dbReference>
<dbReference type="Pfam" id="PF00534">
    <property type="entry name" value="Glycos_transf_1"/>
    <property type="match status" value="1"/>
</dbReference>
<dbReference type="InterPro" id="IPR011330">
    <property type="entry name" value="Glyco_hydro/deAcase_b/a-brl"/>
</dbReference>
<dbReference type="InterPro" id="IPR029044">
    <property type="entry name" value="Nucleotide-diphossugar_trans"/>
</dbReference>
<dbReference type="SUPFAM" id="SSF53448">
    <property type="entry name" value="Nucleotide-diphospho-sugar transferases"/>
    <property type="match status" value="2"/>
</dbReference>
<dbReference type="Gene3D" id="3.90.550.10">
    <property type="entry name" value="Spore Coat Polysaccharide Biosynthesis Protein SpsA, Chain A"/>
    <property type="match status" value="2"/>
</dbReference>
<evidence type="ECO:0000256" key="1">
    <source>
        <dbReference type="ARBA" id="ARBA00038494"/>
    </source>
</evidence>
<dbReference type="Pfam" id="PF14559">
    <property type="entry name" value="TPR_19"/>
    <property type="match status" value="1"/>
</dbReference>
<gene>
    <name evidence="6" type="ORF">DSCA_06780</name>
</gene>
<evidence type="ECO:0000256" key="2">
    <source>
        <dbReference type="PROSITE-ProRule" id="PRU00339"/>
    </source>
</evidence>
<keyword evidence="7" id="KW-1185">Reference proteome</keyword>
<feature type="repeat" description="TPR" evidence="2">
    <location>
        <begin position="1397"/>
        <end position="1430"/>
    </location>
</feature>
<evidence type="ECO:0000256" key="3">
    <source>
        <dbReference type="SAM" id="MobiDB-lite"/>
    </source>
</evidence>
<evidence type="ECO:0008006" key="8">
    <source>
        <dbReference type="Google" id="ProtNLM"/>
    </source>
</evidence>
<evidence type="ECO:0000259" key="5">
    <source>
        <dbReference type="Pfam" id="PF00535"/>
    </source>
</evidence>
<dbReference type="Pfam" id="PF00535">
    <property type="entry name" value="Glycos_transf_2"/>
    <property type="match status" value="2"/>
</dbReference>
<evidence type="ECO:0000259" key="4">
    <source>
        <dbReference type="Pfam" id="PF00534"/>
    </source>
</evidence>
<feature type="domain" description="Glycosyltransferase 2-like" evidence="5">
    <location>
        <begin position="622"/>
        <end position="752"/>
    </location>
</feature>
<keyword evidence="2" id="KW-0802">TPR repeat</keyword>
<dbReference type="SMART" id="SM00028">
    <property type="entry name" value="TPR"/>
    <property type="match status" value="6"/>
</dbReference>
<proteinExistence type="inferred from homology"/>
<dbReference type="KEGG" id="dalk:DSCA_06780"/>
<dbReference type="GO" id="GO:0005975">
    <property type="term" value="P:carbohydrate metabolic process"/>
    <property type="evidence" value="ECO:0007669"/>
    <property type="project" value="InterPro"/>
</dbReference>
<feature type="region of interest" description="Disordered" evidence="3">
    <location>
        <begin position="586"/>
        <end position="617"/>
    </location>
</feature>
<dbReference type="CDD" id="cd03801">
    <property type="entry name" value="GT4_PimA-like"/>
    <property type="match status" value="1"/>
</dbReference>
<comment type="similarity">
    <text evidence="1">Belongs to the glycosyltransferase 2 family. WaaE/KdtX subfamily.</text>
</comment>
<dbReference type="PROSITE" id="PS50005">
    <property type="entry name" value="TPR"/>
    <property type="match status" value="1"/>
</dbReference>
<dbReference type="Pfam" id="PF13432">
    <property type="entry name" value="TPR_16"/>
    <property type="match status" value="1"/>
</dbReference>
<dbReference type="Gene3D" id="3.20.20.370">
    <property type="entry name" value="Glycoside hydrolase/deacetylase"/>
    <property type="match status" value="1"/>
</dbReference>
<dbReference type="Gene3D" id="3.40.50.2000">
    <property type="entry name" value="Glycogen Phosphorylase B"/>
    <property type="match status" value="1"/>
</dbReference>
<dbReference type="InterPro" id="IPR001296">
    <property type="entry name" value="Glyco_trans_1"/>
</dbReference>
<feature type="domain" description="Glycosyl transferase family 1" evidence="4">
    <location>
        <begin position="469"/>
        <end position="562"/>
    </location>
</feature>
<dbReference type="SUPFAM" id="SSF53756">
    <property type="entry name" value="UDP-Glycosyltransferase/glycogen phosphorylase"/>
    <property type="match status" value="1"/>
</dbReference>
<reference evidence="6 7" key="1">
    <citation type="submission" date="2019-11" db="EMBL/GenBank/DDBJ databases">
        <title>Comparative genomics of hydrocarbon-degrading Desulfosarcina strains.</title>
        <authorList>
            <person name="Watanabe M."/>
            <person name="Kojima H."/>
            <person name="Fukui M."/>
        </authorList>
    </citation>
    <scope>NUCLEOTIDE SEQUENCE [LARGE SCALE GENOMIC DNA]</scope>
    <source>
        <strain evidence="6 7">PL12</strain>
    </source>
</reference>
<dbReference type="GO" id="GO:0016757">
    <property type="term" value="F:glycosyltransferase activity"/>
    <property type="evidence" value="ECO:0007669"/>
    <property type="project" value="UniProtKB-KW"/>
</dbReference>
<dbReference type="SUPFAM" id="SSF48452">
    <property type="entry name" value="TPR-like"/>
    <property type="match status" value="2"/>
</dbReference>
<dbReference type="Proteomes" id="UP000427906">
    <property type="component" value="Chromosome"/>
</dbReference>
<dbReference type="InterPro" id="IPR019734">
    <property type="entry name" value="TPR_rpt"/>
</dbReference>
<protein>
    <recommendedName>
        <fullName evidence="8">Glycosyltransferase 2-like domain-containing protein</fullName>
    </recommendedName>
</protein>
<dbReference type="RefSeq" id="WP_167527581.1">
    <property type="nucleotide sequence ID" value="NZ_AP021874.1"/>
</dbReference>